<comment type="caution">
    <text evidence="2">The sequence shown here is derived from an EMBL/GenBank/DDBJ whole genome shotgun (WGS) entry which is preliminary data.</text>
</comment>
<dbReference type="InterPro" id="IPR002347">
    <property type="entry name" value="SDR_fam"/>
</dbReference>
<gene>
    <name evidence="2" type="ORF">Q9L58_005358</name>
</gene>
<evidence type="ECO:0000313" key="3">
    <source>
        <dbReference type="Proteomes" id="UP001447188"/>
    </source>
</evidence>
<evidence type="ECO:0000256" key="1">
    <source>
        <dbReference type="ARBA" id="ARBA00023002"/>
    </source>
</evidence>
<evidence type="ECO:0000313" key="2">
    <source>
        <dbReference type="EMBL" id="KAL0635723.1"/>
    </source>
</evidence>
<dbReference type="Pfam" id="PF00106">
    <property type="entry name" value="adh_short"/>
    <property type="match status" value="1"/>
</dbReference>
<dbReference type="PANTHER" id="PTHR43157">
    <property type="entry name" value="PHOSPHATIDYLINOSITOL-GLYCAN BIOSYNTHESIS CLASS F PROTEIN-RELATED"/>
    <property type="match status" value="1"/>
</dbReference>
<sequence>MTTLFSSSSWALSKIPDLSRKVFLVTGGTSGIGFGMVTQLLKKNPARILLLSDKELHANLAQEELQKYGDSSRVEWVKCDLRDLREVDRTAKALREKEKRLDCLVANAGIGVGVYNLSKDGIDTHFQVNHLSQMHLILTLLPNLVQTAKESNEARIVLQSSDLHRMSPSSVKFASLDEINTDIGPAYLYNRSKLAQILFVRALVRRLESGALGGGANAGIYANATHPGAVSTEQQKQAEEAYGVAGKVAVAAGRPFMKDPITDGPLPALFAATSPDVVKENITGQYIVPPGKVTAPSSQAQDDEMGERLWHLSEQLLNDKLQ</sequence>
<reference evidence="2 3" key="1">
    <citation type="submission" date="2024-02" db="EMBL/GenBank/DDBJ databases">
        <title>Discinaceae phylogenomics.</title>
        <authorList>
            <person name="Dirks A.C."/>
            <person name="James T.Y."/>
        </authorList>
    </citation>
    <scope>NUCLEOTIDE SEQUENCE [LARGE SCALE GENOMIC DNA]</scope>
    <source>
        <strain evidence="2 3">ACD0624</strain>
    </source>
</reference>
<accession>A0ABR3GIS0</accession>
<name>A0ABR3GIS0_9PEZI</name>
<proteinExistence type="predicted"/>
<protein>
    <recommendedName>
        <fullName evidence="4">NAD(P)-binding protein</fullName>
    </recommendedName>
</protein>
<organism evidence="2 3">
    <name type="scientific">Discina gigas</name>
    <dbReference type="NCBI Taxonomy" id="1032678"/>
    <lineage>
        <taxon>Eukaryota</taxon>
        <taxon>Fungi</taxon>
        <taxon>Dikarya</taxon>
        <taxon>Ascomycota</taxon>
        <taxon>Pezizomycotina</taxon>
        <taxon>Pezizomycetes</taxon>
        <taxon>Pezizales</taxon>
        <taxon>Discinaceae</taxon>
        <taxon>Discina</taxon>
    </lineage>
</organism>
<dbReference type="Gene3D" id="3.40.50.720">
    <property type="entry name" value="NAD(P)-binding Rossmann-like Domain"/>
    <property type="match status" value="1"/>
</dbReference>
<dbReference type="PRINTS" id="PR00081">
    <property type="entry name" value="GDHRDH"/>
</dbReference>
<dbReference type="EMBL" id="JBBBZM010000064">
    <property type="protein sequence ID" value="KAL0635723.1"/>
    <property type="molecule type" value="Genomic_DNA"/>
</dbReference>
<dbReference type="PANTHER" id="PTHR43157:SF31">
    <property type="entry name" value="PHOSPHATIDYLINOSITOL-GLYCAN BIOSYNTHESIS CLASS F PROTEIN"/>
    <property type="match status" value="1"/>
</dbReference>
<dbReference type="InterPro" id="IPR036291">
    <property type="entry name" value="NAD(P)-bd_dom_sf"/>
</dbReference>
<evidence type="ECO:0008006" key="4">
    <source>
        <dbReference type="Google" id="ProtNLM"/>
    </source>
</evidence>
<dbReference type="SUPFAM" id="SSF51735">
    <property type="entry name" value="NAD(P)-binding Rossmann-fold domains"/>
    <property type="match status" value="1"/>
</dbReference>
<keyword evidence="1" id="KW-0560">Oxidoreductase</keyword>
<keyword evidence="3" id="KW-1185">Reference proteome</keyword>
<dbReference type="Proteomes" id="UP001447188">
    <property type="component" value="Unassembled WGS sequence"/>
</dbReference>